<accession>A0A061R1M0</accession>
<feature type="compositionally biased region" description="Basic and acidic residues" evidence="1">
    <location>
        <begin position="133"/>
        <end position="148"/>
    </location>
</feature>
<name>A0A061R1M0_9CHLO</name>
<dbReference type="AlphaFoldDB" id="A0A061R1M0"/>
<evidence type="ECO:0000256" key="1">
    <source>
        <dbReference type="SAM" id="MobiDB-lite"/>
    </source>
</evidence>
<reference evidence="2" key="1">
    <citation type="submission" date="2014-05" db="EMBL/GenBank/DDBJ databases">
        <title>The transcriptome of the halophilic microalga Tetraselmis sp. GSL018 isolated from the Great Salt Lake, Utah.</title>
        <authorList>
            <person name="Jinkerson R.E."/>
            <person name="D'Adamo S."/>
            <person name="Posewitz M.C."/>
        </authorList>
    </citation>
    <scope>NUCLEOTIDE SEQUENCE</scope>
    <source>
        <strain evidence="2">GSL018</strain>
    </source>
</reference>
<gene>
    <name evidence="2" type="ORF">TSPGSL018_12729</name>
</gene>
<feature type="region of interest" description="Disordered" evidence="1">
    <location>
        <begin position="133"/>
        <end position="162"/>
    </location>
</feature>
<evidence type="ECO:0000313" key="2">
    <source>
        <dbReference type="EMBL" id="JAC66817.1"/>
    </source>
</evidence>
<dbReference type="EMBL" id="GBEZ01019787">
    <property type="protein sequence ID" value="JAC66817.1"/>
    <property type="molecule type" value="Transcribed_RNA"/>
</dbReference>
<feature type="compositionally biased region" description="Basic residues" evidence="1">
    <location>
        <begin position="149"/>
        <end position="162"/>
    </location>
</feature>
<proteinExistence type="predicted"/>
<feature type="region of interest" description="Disordered" evidence="1">
    <location>
        <begin position="19"/>
        <end position="63"/>
    </location>
</feature>
<sequence>QRGAYRDLKQQLDRAVADRKDRAAWGSGADGGPCSVGLPAKDAFRPRATQGPSPSRGMRAAGLRDADPRAAKICWQAQDSCARVCRPGFRPERVVPPFRTEPDTQRDMLNGRRVKENMERHAERVKHAVTKPGDHVEGKQRELAERGRQHSPQHVRTERKRPFVVKSHVQRMIKARELKAQRSRLEIP</sequence>
<protein>
    <submittedName>
        <fullName evidence="2">Uncharacterized protein</fullName>
    </submittedName>
</protein>
<feature type="non-terminal residue" evidence="2">
    <location>
        <position position="1"/>
    </location>
</feature>
<organism evidence="2">
    <name type="scientific">Tetraselmis sp. GSL018</name>
    <dbReference type="NCBI Taxonomy" id="582737"/>
    <lineage>
        <taxon>Eukaryota</taxon>
        <taxon>Viridiplantae</taxon>
        <taxon>Chlorophyta</taxon>
        <taxon>core chlorophytes</taxon>
        <taxon>Chlorodendrophyceae</taxon>
        <taxon>Chlorodendrales</taxon>
        <taxon>Chlorodendraceae</taxon>
        <taxon>Tetraselmis</taxon>
    </lineage>
</organism>